<feature type="region of interest" description="Disordered" evidence="2">
    <location>
        <begin position="99"/>
        <end position="239"/>
    </location>
</feature>
<organism evidence="3 4">
    <name type="scientific">Ridgeia piscesae</name>
    <name type="common">Tubeworm</name>
    <dbReference type="NCBI Taxonomy" id="27915"/>
    <lineage>
        <taxon>Eukaryota</taxon>
        <taxon>Metazoa</taxon>
        <taxon>Spiralia</taxon>
        <taxon>Lophotrochozoa</taxon>
        <taxon>Annelida</taxon>
        <taxon>Polychaeta</taxon>
        <taxon>Sedentaria</taxon>
        <taxon>Canalipalpata</taxon>
        <taxon>Sabellida</taxon>
        <taxon>Siboglinidae</taxon>
        <taxon>Ridgeia</taxon>
    </lineage>
</organism>
<protein>
    <recommendedName>
        <fullName evidence="5">WW domain-binding protein 11</fullName>
    </recommendedName>
</protein>
<evidence type="ECO:0000313" key="3">
    <source>
        <dbReference type="EMBL" id="KAK2185573.1"/>
    </source>
</evidence>
<feature type="compositionally biased region" description="Acidic residues" evidence="2">
    <location>
        <begin position="281"/>
        <end position="291"/>
    </location>
</feature>
<dbReference type="EMBL" id="JAODUO010000230">
    <property type="protein sequence ID" value="KAK2185573.1"/>
    <property type="molecule type" value="Genomic_DNA"/>
</dbReference>
<feature type="compositionally biased region" description="Basic and acidic residues" evidence="2">
    <location>
        <begin position="268"/>
        <end position="280"/>
    </location>
</feature>
<proteinExistence type="predicted"/>
<dbReference type="PANTHER" id="PTHR13361">
    <property type="entry name" value="WW DOMAIN-BINDING PROTEIN 11"/>
    <property type="match status" value="1"/>
</dbReference>
<evidence type="ECO:0000313" key="4">
    <source>
        <dbReference type="Proteomes" id="UP001209878"/>
    </source>
</evidence>
<dbReference type="GO" id="GO:0005681">
    <property type="term" value="C:spliceosomal complex"/>
    <property type="evidence" value="ECO:0007669"/>
    <property type="project" value="TreeGrafter"/>
</dbReference>
<evidence type="ECO:0000256" key="2">
    <source>
        <dbReference type="SAM" id="MobiDB-lite"/>
    </source>
</evidence>
<gene>
    <name evidence="3" type="ORF">NP493_228g06024</name>
</gene>
<feature type="compositionally biased region" description="Pro residues" evidence="2">
    <location>
        <begin position="357"/>
        <end position="449"/>
    </location>
</feature>
<keyword evidence="4" id="KW-1185">Reference proteome</keyword>
<feature type="region of interest" description="Disordered" evidence="2">
    <location>
        <begin position="253"/>
        <end position="489"/>
    </location>
</feature>
<dbReference type="AlphaFoldDB" id="A0AAD9NZW5"/>
<name>A0AAD9NZW5_RIDPI</name>
<accession>A0AAD9NZW5</accession>
<keyword evidence="1" id="KW-0175">Coiled coil</keyword>
<feature type="compositionally biased region" description="Acidic residues" evidence="2">
    <location>
        <begin position="306"/>
        <end position="318"/>
    </location>
</feature>
<feature type="compositionally biased region" description="Basic and acidic residues" evidence="2">
    <location>
        <begin position="472"/>
        <end position="487"/>
    </location>
</feature>
<dbReference type="Proteomes" id="UP001209878">
    <property type="component" value="Unassembled WGS sequence"/>
</dbReference>
<feature type="compositionally biased region" description="Polar residues" evidence="2">
    <location>
        <begin position="538"/>
        <end position="547"/>
    </location>
</feature>
<evidence type="ECO:0000256" key="1">
    <source>
        <dbReference type="SAM" id="Coils"/>
    </source>
</evidence>
<feature type="region of interest" description="Disordered" evidence="2">
    <location>
        <begin position="518"/>
        <end position="551"/>
    </location>
</feature>
<reference evidence="3" key="1">
    <citation type="journal article" date="2023" name="Mol. Biol. Evol.">
        <title>Third-Generation Sequencing Reveals the Adaptive Role of the Epigenome in Three Deep-Sea Polychaetes.</title>
        <authorList>
            <person name="Perez M."/>
            <person name="Aroh O."/>
            <person name="Sun Y."/>
            <person name="Lan Y."/>
            <person name="Juniper S.K."/>
            <person name="Young C.R."/>
            <person name="Angers B."/>
            <person name="Qian P.Y."/>
        </authorList>
    </citation>
    <scope>NUCLEOTIDE SEQUENCE</scope>
    <source>
        <strain evidence="3">R07B-5</strain>
    </source>
</reference>
<evidence type="ECO:0008006" key="5">
    <source>
        <dbReference type="Google" id="ProtNLM"/>
    </source>
</evidence>
<feature type="compositionally biased region" description="Basic and acidic residues" evidence="2">
    <location>
        <begin position="195"/>
        <end position="236"/>
    </location>
</feature>
<feature type="coiled-coil region" evidence="1">
    <location>
        <begin position="70"/>
        <end position="97"/>
    </location>
</feature>
<sequence>MMVRQAVLKGKDPSKLLEEMELIDKIEFNSTMSPKLSEKVLKDKRKKLKETFERVIRMYEKEEPEYAFELKKQEEEYDKKRQKLQILYEQVKNAERVQLDQIPLPDAPSGLSIPPQITPGDIPLPTALHLQQKPLQGILKRQPLSARDVQQGTQRQRRKPPGPPPGTPPMLSDSENEEYDPEKDIQENIGQMELDLEHAIEAAREADDKRKKPDRKIRFEDDDTRDPGEPEKDTRLKFKPAVSALQVKMLRLAGQEVPMVPESTAPEEPPKEATSKRWDDSREDDSDDDDEPWGKETQKHRRKPDWEEEETMETEEDREEKKEESDEEKEEREAERIDAHAGPAAGGVEGASGSLPPGLPPGPPPGLPPMMFRPPPLRGGPIGGPPRMLPPGPPPGRPPGMPPGPPPGLPPNMRAPPMRLPPGPPGVPPPRLMRPPTGLPPGVPPPPGTMPLMNPNVLSAPPSIMKPAQRMYQREMERDRLDDDGRKQAATIEAKPQIKNVGGDVTRFMPTSLRIKREARDTKGRLLRPSGKPDDQITMKTAPTVQAPTKDDAYDSFMKEMEGLL</sequence>
<dbReference type="PANTHER" id="PTHR13361:SF1">
    <property type="entry name" value="WW DOMAIN-BINDING PROTEIN 11"/>
    <property type="match status" value="1"/>
</dbReference>
<comment type="caution">
    <text evidence="3">The sequence shown here is derived from an EMBL/GenBank/DDBJ whole genome shotgun (WGS) entry which is preliminary data.</text>
</comment>